<gene>
    <name evidence="1" type="ORF">ISP11_23235</name>
</gene>
<organism evidence="1 2">
    <name type="scientific">Lelliottia nimipressuralis</name>
    <dbReference type="NCBI Taxonomy" id="69220"/>
    <lineage>
        <taxon>Bacteria</taxon>
        <taxon>Pseudomonadati</taxon>
        <taxon>Pseudomonadota</taxon>
        <taxon>Gammaproteobacteria</taxon>
        <taxon>Enterobacterales</taxon>
        <taxon>Enterobacteriaceae</taxon>
        <taxon>Lelliottia</taxon>
    </lineage>
</organism>
<comment type="caution">
    <text evidence="1">The sequence shown here is derived from an EMBL/GenBank/DDBJ whole genome shotgun (WGS) entry which is preliminary data.</text>
</comment>
<proteinExistence type="predicted"/>
<evidence type="ECO:0000313" key="1">
    <source>
        <dbReference type="EMBL" id="MBF4180776.1"/>
    </source>
</evidence>
<dbReference type="Proteomes" id="UP000628560">
    <property type="component" value="Unassembled WGS sequence"/>
</dbReference>
<protein>
    <submittedName>
        <fullName evidence="1">Plasmid SOS inhibition protein A</fullName>
    </submittedName>
</protein>
<sequence length="243" mass="28342">MIPSSHALVSLKPARQAAIQAISMVESSRERGARLPAMPYVRTFLRVLTGSGRLNATVARQIPGLNWVPKNRHANLKQVEEALDTMIATGGEACPLPLTLDVQAELFPEVTHTRTDRKLQRSNIRIARQTRRESREFDQRWKLRQNLLAKAETDLNFQSPETVCTWYTRWSDEFDAKELAAMFWRWQPRFTSLKELQWLRLSGEPLYAVMYEIPFIVRETPEHTRIAERWQVPNKLRYLQEAE</sequence>
<dbReference type="InterPro" id="IPR009713">
    <property type="entry name" value="Uncharacterised_PsiA"/>
</dbReference>
<dbReference type="NCBIfam" id="NF010258">
    <property type="entry name" value="PRK13704.1"/>
    <property type="match status" value="1"/>
</dbReference>
<dbReference type="AlphaFoldDB" id="A0ABD4KIF4"/>
<name>A0ABD4KIF4_9ENTR</name>
<accession>A0ABD4KIF4</accession>
<dbReference type="EMBL" id="JADIXP010000028">
    <property type="protein sequence ID" value="MBF4180776.1"/>
    <property type="molecule type" value="Genomic_DNA"/>
</dbReference>
<dbReference type="Pfam" id="PF06952">
    <property type="entry name" value="PsiA"/>
    <property type="match status" value="1"/>
</dbReference>
<dbReference type="RefSeq" id="WP_194514499.1">
    <property type="nucleotide sequence ID" value="NZ_JADIXP010000028.1"/>
</dbReference>
<reference evidence="1 2" key="1">
    <citation type="submission" date="2020-11" db="EMBL/GenBank/DDBJ databases">
        <title>Identification of Lelliottia nimipressuralis from Wound Infection by Whole Genome-Based Bacterial Identification.</title>
        <authorList>
            <person name="Navarathna D.H."/>
            <person name="Choi H."/>
            <person name="Jinadatha C."/>
            <person name="Chatterjee P."/>
            <person name="Hwang M."/>
        </authorList>
    </citation>
    <scope>NUCLEOTIDE SEQUENCE [LARGE SCALE GENOMIC DNA]</scope>
    <source>
        <strain evidence="1 2">DN2020</strain>
    </source>
</reference>
<evidence type="ECO:0000313" key="2">
    <source>
        <dbReference type="Proteomes" id="UP000628560"/>
    </source>
</evidence>